<feature type="region of interest" description="Disordered" evidence="1">
    <location>
        <begin position="1"/>
        <end position="23"/>
    </location>
</feature>
<dbReference type="RefSeq" id="WP_130282731.1">
    <property type="nucleotide sequence ID" value="NZ_SGXT01000015.1"/>
</dbReference>
<gene>
    <name evidence="2" type="ORF">EV140_1577</name>
</gene>
<organism evidence="2 3">
    <name type="scientific">Microcella alkaliphila</name>
    <dbReference type="NCBI Taxonomy" id="279828"/>
    <lineage>
        <taxon>Bacteria</taxon>
        <taxon>Bacillati</taxon>
        <taxon>Actinomycetota</taxon>
        <taxon>Actinomycetes</taxon>
        <taxon>Micrococcales</taxon>
        <taxon>Microbacteriaceae</taxon>
        <taxon>Microcella</taxon>
    </lineage>
</organism>
<sequence length="71" mass="7725">MALSASPRDDWTPDGSTPALMVRPAPSSYISDEVAGELRARGLAVTDVPGAEHSLWYSHFDEFIAAIDGWY</sequence>
<reference evidence="2 3" key="1">
    <citation type="journal article" date="2015" name="Stand. Genomic Sci.">
        <title>Genomic Encyclopedia of Bacterial and Archaeal Type Strains, Phase III: the genomes of soil and plant-associated and newly described type strains.</title>
        <authorList>
            <person name="Whitman W.B."/>
            <person name="Woyke T."/>
            <person name="Klenk H.P."/>
            <person name="Zhou Y."/>
            <person name="Lilburn T.G."/>
            <person name="Beck B.J."/>
            <person name="De Vos P."/>
            <person name="Vandamme P."/>
            <person name="Eisen J.A."/>
            <person name="Garrity G."/>
            <person name="Hugenholtz P."/>
            <person name="Kyrpides N.C."/>
        </authorList>
    </citation>
    <scope>NUCLEOTIDE SEQUENCE [LARGE SCALE GENOMIC DNA]</scope>
    <source>
        <strain evidence="2 3">AC4r</strain>
    </source>
</reference>
<evidence type="ECO:0000313" key="3">
    <source>
        <dbReference type="Proteomes" id="UP000292408"/>
    </source>
</evidence>
<protein>
    <submittedName>
        <fullName evidence="2">Uncharacterized protein</fullName>
    </submittedName>
</protein>
<accession>A0A4Q7TI86</accession>
<proteinExistence type="predicted"/>
<dbReference type="EMBL" id="SGXT01000015">
    <property type="protein sequence ID" value="RZT59597.1"/>
    <property type="molecule type" value="Genomic_DNA"/>
</dbReference>
<dbReference type="Proteomes" id="UP000292408">
    <property type="component" value="Unassembled WGS sequence"/>
</dbReference>
<dbReference type="AlphaFoldDB" id="A0A4Q7TI86"/>
<name>A0A4Q7TI86_9MICO</name>
<comment type="caution">
    <text evidence="2">The sequence shown here is derived from an EMBL/GenBank/DDBJ whole genome shotgun (WGS) entry which is preliminary data.</text>
</comment>
<keyword evidence="3" id="KW-1185">Reference proteome</keyword>
<evidence type="ECO:0000313" key="2">
    <source>
        <dbReference type="EMBL" id="RZT59597.1"/>
    </source>
</evidence>
<evidence type="ECO:0000256" key="1">
    <source>
        <dbReference type="SAM" id="MobiDB-lite"/>
    </source>
</evidence>
<dbReference type="OrthoDB" id="8444301at2"/>